<protein>
    <recommendedName>
        <fullName evidence="3">tRNA threonylcarbamoyladenosine biosynthesis protein TsaE</fullName>
    </recommendedName>
    <alternativeName>
        <fullName evidence="10">t(6)A37 threonylcarbamoyladenosine biosynthesis protein TsaE</fullName>
    </alternativeName>
</protein>
<proteinExistence type="inferred from homology"/>
<dbReference type="AlphaFoldDB" id="A0A517P9N2"/>
<evidence type="ECO:0000256" key="7">
    <source>
        <dbReference type="ARBA" id="ARBA00022741"/>
    </source>
</evidence>
<organism evidence="12 13">
    <name type="scientific">Alienimonas californiensis</name>
    <dbReference type="NCBI Taxonomy" id="2527989"/>
    <lineage>
        <taxon>Bacteria</taxon>
        <taxon>Pseudomonadati</taxon>
        <taxon>Planctomycetota</taxon>
        <taxon>Planctomycetia</taxon>
        <taxon>Planctomycetales</taxon>
        <taxon>Planctomycetaceae</taxon>
        <taxon>Alienimonas</taxon>
    </lineage>
</organism>
<keyword evidence="13" id="KW-1185">Reference proteome</keyword>
<evidence type="ECO:0000256" key="2">
    <source>
        <dbReference type="ARBA" id="ARBA00007599"/>
    </source>
</evidence>
<dbReference type="InterPro" id="IPR003442">
    <property type="entry name" value="T6A_TsaE"/>
</dbReference>
<dbReference type="PANTHER" id="PTHR33540">
    <property type="entry name" value="TRNA THREONYLCARBAMOYLADENOSINE BIOSYNTHESIS PROTEIN TSAE"/>
    <property type="match status" value="1"/>
</dbReference>
<evidence type="ECO:0000313" key="12">
    <source>
        <dbReference type="EMBL" id="QDT16080.1"/>
    </source>
</evidence>
<dbReference type="RefSeq" id="WP_145358956.1">
    <property type="nucleotide sequence ID" value="NZ_CP036265.1"/>
</dbReference>
<dbReference type="InterPro" id="IPR027417">
    <property type="entry name" value="P-loop_NTPase"/>
</dbReference>
<evidence type="ECO:0000256" key="1">
    <source>
        <dbReference type="ARBA" id="ARBA00004496"/>
    </source>
</evidence>
<feature type="region of interest" description="Disordered" evidence="11">
    <location>
        <begin position="1"/>
        <end position="23"/>
    </location>
</feature>
<evidence type="ECO:0000256" key="4">
    <source>
        <dbReference type="ARBA" id="ARBA00022490"/>
    </source>
</evidence>
<evidence type="ECO:0000256" key="9">
    <source>
        <dbReference type="ARBA" id="ARBA00022842"/>
    </source>
</evidence>
<gene>
    <name evidence="12" type="primary">tsaE</name>
    <name evidence="12" type="ORF">CA12_21780</name>
</gene>
<accession>A0A517P9N2</accession>
<reference evidence="12 13" key="1">
    <citation type="submission" date="2019-02" db="EMBL/GenBank/DDBJ databases">
        <title>Deep-cultivation of Planctomycetes and their phenomic and genomic characterization uncovers novel biology.</title>
        <authorList>
            <person name="Wiegand S."/>
            <person name="Jogler M."/>
            <person name="Boedeker C."/>
            <person name="Pinto D."/>
            <person name="Vollmers J."/>
            <person name="Rivas-Marin E."/>
            <person name="Kohn T."/>
            <person name="Peeters S.H."/>
            <person name="Heuer A."/>
            <person name="Rast P."/>
            <person name="Oberbeckmann S."/>
            <person name="Bunk B."/>
            <person name="Jeske O."/>
            <person name="Meyerdierks A."/>
            <person name="Storesund J.E."/>
            <person name="Kallscheuer N."/>
            <person name="Luecker S."/>
            <person name="Lage O.M."/>
            <person name="Pohl T."/>
            <person name="Merkel B.J."/>
            <person name="Hornburger P."/>
            <person name="Mueller R.-W."/>
            <person name="Bruemmer F."/>
            <person name="Labrenz M."/>
            <person name="Spormann A.M."/>
            <person name="Op den Camp H."/>
            <person name="Overmann J."/>
            <person name="Amann R."/>
            <person name="Jetten M.S.M."/>
            <person name="Mascher T."/>
            <person name="Medema M.H."/>
            <person name="Devos D.P."/>
            <person name="Kaster A.-K."/>
            <person name="Ovreas L."/>
            <person name="Rohde M."/>
            <person name="Galperin M.Y."/>
            <person name="Jogler C."/>
        </authorList>
    </citation>
    <scope>NUCLEOTIDE SEQUENCE [LARGE SCALE GENOMIC DNA]</scope>
    <source>
        <strain evidence="12 13">CA12</strain>
    </source>
</reference>
<dbReference type="NCBIfam" id="TIGR00150">
    <property type="entry name" value="T6A_YjeE"/>
    <property type="match status" value="1"/>
</dbReference>
<dbReference type="GO" id="GO:0046872">
    <property type="term" value="F:metal ion binding"/>
    <property type="evidence" value="ECO:0007669"/>
    <property type="project" value="UniProtKB-KW"/>
</dbReference>
<dbReference type="Gene3D" id="3.40.50.300">
    <property type="entry name" value="P-loop containing nucleotide triphosphate hydrolases"/>
    <property type="match status" value="1"/>
</dbReference>
<dbReference type="GO" id="GO:0002949">
    <property type="term" value="P:tRNA threonylcarbamoyladenosine modification"/>
    <property type="evidence" value="ECO:0007669"/>
    <property type="project" value="InterPro"/>
</dbReference>
<keyword evidence="9" id="KW-0460">Magnesium</keyword>
<dbReference type="Proteomes" id="UP000318741">
    <property type="component" value="Chromosome"/>
</dbReference>
<name>A0A517P9N2_9PLAN</name>
<dbReference type="GO" id="GO:0005737">
    <property type="term" value="C:cytoplasm"/>
    <property type="evidence" value="ECO:0007669"/>
    <property type="project" value="UniProtKB-SubCell"/>
</dbReference>
<evidence type="ECO:0000256" key="3">
    <source>
        <dbReference type="ARBA" id="ARBA00019010"/>
    </source>
</evidence>
<dbReference type="KEGG" id="acaf:CA12_21780"/>
<evidence type="ECO:0000256" key="11">
    <source>
        <dbReference type="SAM" id="MobiDB-lite"/>
    </source>
</evidence>
<dbReference type="PANTHER" id="PTHR33540:SF2">
    <property type="entry name" value="TRNA THREONYLCARBAMOYLADENOSINE BIOSYNTHESIS PROTEIN TSAE"/>
    <property type="match status" value="1"/>
</dbReference>
<evidence type="ECO:0000256" key="10">
    <source>
        <dbReference type="ARBA" id="ARBA00032441"/>
    </source>
</evidence>
<comment type="similarity">
    <text evidence="2">Belongs to the TsaE family.</text>
</comment>
<dbReference type="GO" id="GO:0005524">
    <property type="term" value="F:ATP binding"/>
    <property type="evidence" value="ECO:0007669"/>
    <property type="project" value="UniProtKB-KW"/>
</dbReference>
<keyword evidence="6" id="KW-0479">Metal-binding</keyword>
<keyword evidence="4" id="KW-0963">Cytoplasm</keyword>
<evidence type="ECO:0000256" key="8">
    <source>
        <dbReference type="ARBA" id="ARBA00022840"/>
    </source>
</evidence>
<dbReference type="EMBL" id="CP036265">
    <property type="protein sequence ID" value="QDT16080.1"/>
    <property type="molecule type" value="Genomic_DNA"/>
</dbReference>
<evidence type="ECO:0000313" key="13">
    <source>
        <dbReference type="Proteomes" id="UP000318741"/>
    </source>
</evidence>
<evidence type="ECO:0000256" key="6">
    <source>
        <dbReference type="ARBA" id="ARBA00022723"/>
    </source>
</evidence>
<keyword evidence="5" id="KW-0819">tRNA processing</keyword>
<evidence type="ECO:0000256" key="5">
    <source>
        <dbReference type="ARBA" id="ARBA00022694"/>
    </source>
</evidence>
<sequence length="207" mass="21792">MPQSLHNPPAASPPDGTALAGGADADSRTAAILTLSNETDTDRLGRVLASLLRVGSVVGLNGELGAGKTRLVRAVALACGVEPEQIGSPTFTLVREYVARTAPRVPAELRLPPLLFHLDAYRLADEDDYLNLGPEEFIESGAMLIEWAERVDEVLPTDRLTLSLAATGETSRSVALSAGGPDSRRLRDAILAAFDPASLPAAGRDED</sequence>
<dbReference type="OrthoDB" id="9815896at2"/>
<dbReference type="Pfam" id="PF02367">
    <property type="entry name" value="TsaE"/>
    <property type="match status" value="1"/>
</dbReference>
<keyword evidence="7" id="KW-0547">Nucleotide-binding</keyword>
<dbReference type="SUPFAM" id="SSF52540">
    <property type="entry name" value="P-loop containing nucleoside triphosphate hydrolases"/>
    <property type="match status" value="1"/>
</dbReference>
<keyword evidence="8" id="KW-0067">ATP-binding</keyword>
<comment type="subcellular location">
    <subcellularLocation>
        <location evidence="1">Cytoplasm</location>
    </subcellularLocation>
</comment>